<gene>
    <name evidence="4" type="primary">LOC107225614</name>
</gene>
<dbReference type="RefSeq" id="XP_046591559.1">
    <property type="nucleotide sequence ID" value="XM_046735603.1"/>
</dbReference>
<evidence type="ECO:0000256" key="1">
    <source>
        <dbReference type="SAM" id="MobiDB-lite"/>
    </source>
</evidence>
<name>A0ABM3FU65_NEOLC</name>
<proteinExistence type="predicted"/>
<feature type="signal peptide" evidence="2">
    <location>
        <begin position="1"/>
        <end position="16"/>
    </location>
</feature>
<dbReference type="GeneID" id="107225614"/>
<evidence type="ECO:0000256" key="2">
    <source>
        <dbReference type="SAM" id="SignalP"/>
    </source>
</evidence>
<evidence type="ECO:0000313" key="4">
    <source>
        <dbReference type="RefSeq" id="XP_046591559.1"/>
    </source>
</evidence>
<feature type="compositionally biased region" description="Basic and acidic residues" evidence="1">
    <location>
        <begin position="314"/>
        <end position="325"/>
    </location>
</feature>
<sequence length="543" mass="62090">MRELLVTITLLFVVSSEEFEIKKRAEIPPEVDPNFWPVRGKRSHWNIGVPHYFSSLSQQRPEVDFLGYSKAMKTVRPWPGSGTFLLDQGELAFSDNWRSGLCPRKKSISLIVPLRDWQPDGCDGVSGCGEGCGRFSVSRSRDRRNDEQPRIDEPLYAEEPRWIEIDYKHHELERSAGNEEPFFVARGKKGDDRRDSDCRRRRQLEEVFGSYDEEPFFVARGKREVVEEEKDEAGLRVKPISKMTGENKFNYQLNRAYAKNGPSARTRPGNFQEDEKKAGNFGGKSPPKNSGSRANGKQKEPVSSVQSGLLDDQEGIHRRSKRSSDPNEAPVFHGDDEKWRNNVQSRYSRPRDKHSNLQSILEEPFFISRGKKDGGDEYLYDAGEELPVRTTPSEEERAAIDAILKIYRGLKTSSLFYTGGGFELSGMLGERGFEPAKTKKSEQDKPPRNRRGMLDDLLKSDDPFYVTRGKRLFGKLEPSDFSPPRQSLETIRREPYNNRENSGSSGKFSLFAKTTRTKLLSKLSDFTRPNFRNFTSVTLSDRN</sequence>
<feature type="compositionally biased region" description="Polar residues" evidence="1">
    <location>
        <begin position="287"/>
        <end position="307"/>
    </location>
</feature>
<keyword evidence="3" id="KW-1185">Reference proteome</keyword>
<feature type="chain" id="PRO_5045548075" evidence="2">
    <location>
        <begin position="17"/>
        <end position="543"/>
    </location>
</feature>
<keyword evidence="2" id="KW-0732">Signal</keyword>
<dbReference type="Proteomes" id="UP000829291">
    <property type="component" value="Chromosome 3"/>
</dbReference>
<evidence type="ECO:0000313" key="3">
    <source>
        <dbReference type="Proteomes" id="UP000829291"/>
    </source>
</evidence>
<reference evidence="4" key="1">
    <citation type="submission" date="2025-08" db="UniProtKB">
        <authorList>
            <consortium name="RefSeq"/>
        </authorList>
    </citation>
    <scope>IDENTIFICATION</scope>
    <source>
        <tissue evidence="4">Thorax and Abdomen</tissue>
    </source>
</reference>
<feature type="compositionally biased region" description="Polar residues" evidence="1">
    <location>
        <begin position="498"/>
        <end position="508"/>
    </location>
</feature>
<feature type="region of interest" description="Disordered" evidence="1">
    <location>
        <begin position="476"/>
        <end position="508"/>
    </location>
</feature>
<protein>
    <submittedName>
        <fullName evidence="4">Uncharacterized protein LOC107225614</fullName>
    </submittedName>
</protein>
<organism evidence="3 4">
    <name type="scientific">Neodiprion lecontei</name>
    <name type="common">Redheaded pine sawfly</name>
    <dbReference type="NCBI Taxonomy" id="441921"/>
    <lineage>
        <taxon>Eukaryota</taxon>
        <taxon>Metazoa</taxon>
        <taxon>Ecdysozoa</taxon>
        <taxon>Arthropoda</taxon>
        <taxon>Hexapoda</taxon>
        <taxon>Insecta</taxon>
        <taxon>Pterygota</taxon>
        <taxon>Neoptera</taxon>
        <taxon>Endopterygota</taxon>
        <taxon>Hymenoptera</taxon>
        <taxon>Tenthredinoidea</taxon>
        <taxon>Diprionidae</taxon>
        <taxon>Diprioninae</taxon>
        <taxon>Neodiprion</taxon>
    </lineage>
</organism>
<accession>A0ABM3FU65</accession>
<feature type="region of interest" description="Disordered" evidence="1">
    <location>
        <begin position="433"/>
        <end position="456"/>
    </location>
</feature>
<feature type="region of interest" description="Disordered" evidence="1">
    <location>
        <begin position="259"/>
        <end position="355"/>
    </location>
</feature>